<feature type="region of interest" description="Disordered" evidence="1">
    <location>
        <begin position="1"/>
        <end position="229"/>
    </location>
</feature>
<dbReference type="GO" id="GO:0042834">
    <property type="term" value="F:peptidoglycan binding"/>
    <property type="evidence" value="ECO:0007669"/>
    <property type="project" value="InterPro"/>
</dbReference>
<name>A0A918RUK1_9HYPH</name>
<keyword evidence="2" id="KW-0812">Transmembrane</keyword>
<feature type="region of interest" description="Disordered" evidence="1">
    <location>
        <begin position="567"/>
        <end position="590"/>
    </location>
</feature>
<feature type="region of interest" description="Disordered" evidence="1">
    <location>
        <begin position="358"/>
        <end position="427"/>
    </location>
</feature>
<feature type="compositionally biased region" description="Basic and acidic residues" evidence="1">
    <location>
        <begin position="91"/>
        <end position="102"/>
    </location>
</feature>
<dbReference type="Gene3D" id="3.30.70.1070">
    <property type="entry name" value="Sporulation related repeat"/>
    <property type="match status" value="1"/>
</dbReference>
<gene>
    <name evidence="4" type="ORF">GCM10007989_01600</name>
</gene>
<feature type="compositionally biased region" description="Polar residues" evidence="1">
    <location>
        <begin position="570"/>
        <end position="590"/>
    </location>
</feature>
<evidence type="ECO:0000259" key="3">
    <source>
        <dbReference type="PROSITE" id="PS51724"/>
    </source>
</evidence>
<evidence type="ECO:0000256" key="1">
    <source>
        <dbReference type="SAM" id="MobiDB-lite"/>
    </source>
</evidence>
<evidence type="ECO:0000313" key="5">
    <source>
        <dbReference type="Proteomes" id="UP000646579"/>
    </source>
</evidence>
<dbReference type="InterPro" id="IPR007730">
    <property type="entry name" value="SPOR-like_dom"/>
</dbReference>
<feature type="transmembrane region" description="Helical" evidence="2">
    <location>
        <begin position="331"/>
        <end position="352"/>
    </location>
</feature>
<feature type="compositionally biased region" description="Low complexity" evidence="1">
    <location>
        <begin position="203"/>
        <end position="223"/>
    </location>
</feature>
<accession>A0A918RUK1</accession>
<keyword evidence="5" id="KW-1185">Reference proteome</keyword>
<feature type="compositionally biased region" description="Polar residues" evidence="1">
    <location>
        <begin position="1"/>
        <end position="11"/>
    </location>
</feature>
<comment type="caution">
    <text evidence="4">The sequence shown here is derived from an EMBL/GenBank/DDBJ whole genome shotgun (WGS) entry which is preliminary data.</text>
</comment>
<feature type="compositionally biased region" description="Low complexity" evidence="1">
    <location>
        <begin position="71"/>
        <end position="90"/>
    </location>
</feature>
<feature type="domain" description="SPOR" evidence="3">
    <location>
        <begin position="628"/>
        <end position="710"/>
    </location>
</feature>
<dbReference type="PROSITE" id="PS51724">
    <property type="entry name" value="SPOR"/>
    <property type="match status" value="1"/>
</dbReference>
<protein>
    <recommendedName>
        <fullName evidence="3">SPOR domain-containing protein</fullName>
    </recommendedName>
</protein>
<dbReference type="AlphaFoldDB" id="A0A918RUK1"/>
<feature type="region of interest" description="Disordered" evidence="1">
    <location>
        <begin position="503"/>
        <end position="530"/>
    </location>
</feature>
<proteinExistence type="predicted"/>
<dbReference type="RefSeq" id="WP_189422509.1">
    <property type="nucleotide sequence ID" value="NZ_BMZE01000001.1"/>
</dbReference>
<reference evidence="4" key="2">
    <citation type="submission" date="2020-09" db="EMBL/GenBank/DDBJ databases">
        <authorList>
            <person name="Sun Q."/>
            <person name="Kim S."/>
        </authorList>
    </citation>
    <scope>NUCLEOTIDE SEQUENCE</scope>
    <source>
        <strain evidence="4">KCTC 32437</strain>
    </source>
</reference>
<dbReference type="Pfam" id="PF05036">
    <property type="entry name" value="SPOR"/>
    <property type="match status" value="1"/>
</dbReference>
<evidence type="ECO:0000256" key="2">
    <source>
        <dbReference type="SAM" id="Phobius"/>
    </source>
</evidence>
<sequence>MSAKQQSNNQHDSADDLIAELSKLMAQDTDKPTSRSPSAAEAPQPENDAREDDAGFAFRLPEENKPAAEHAPSARPASSGAANEAPAEAAPEPRFDFSRSEASDPVGAATDEEPVGQRDSDGAYEQDVIGNLIAAEFADDEPVSTEPHVSQKSAQQDAPQSSSTAARSEDDSFRVAPVFGLDARGAAQPDLAGRQNAAPEVDPAATRAAPQQPPRQSAPQAAARDPKRDMEALIGEAAAIERRSTASKPAASAALRSLATPVLPRGDAQKAAPRSSQGTVAHSAEDAILAAAAATGARVGWIEPDEEAAFVAPAAGKPKPARKRGGVPRAIVGPSVALVLLLIAGGALYWVLGSSSDDSPPPVLTADSDPVKELPQASDEPSRQSVVFDEMDGVSAPAENEELVSRDQSLEGTISDEPPVDTTDSGLVNRRVRTVTVRPDGTIVSGESGLAGAAALPVDRPNVPDVSDEGSSEQIAEIDGTAAGAEASGNAAASPVSDDAIGQLLSSPSTEVDGTAAETESPLADETSEVDGTTLTANLQPLVPGQEAPVVDQQGEVVPNVTAPVPMSRISRTSSPIGPVQLSQPTSPVNAVNEPQTTGAVQQQEGAPAQRTLFGDLFGNNGGSNTSSASNAPAYVQLSSQRTEDAARQTAQSIANRFGPIFNGVPLEIQRVDLGNQGIYYRVRLPAQSASQATQICNAVKSNGGDCFTI</sequence>
<dbReference type="Proteomes" id="UP000646579">
    <property type="component" value="Unassembled WGS sequence"/>
</dbReference>
<feature type="compositionally biased region" description="Polar residues" evidence="1">
    <location>
        <begin position="147"/>
        <end position="166"/>
    </location>
</feature>
<keyword evidence="2" id="KW-1133">Transmembrane helix</keyword>
<dbReference type="InterPro" id="IPR036680">
    <property type="entry name" value="SPOR-like_sf"/>
</dbReference>
<reference evidence="4" key="1">
    <citation type="journal article" date="2014" name="Int. J. Syst. Evol. Microbiol.">
        <title>Complete genome sequence of Corynebacterium casei LMG S-19264T (=DSM 44701T), isolated from a smear-ripened cheese.</title>
        <authorList>
            <consortium name="US DOE Joint Genome Institute (JGI-PGF)"/>
            <person name="Walter F."/>
            <person name="Albersmeier A."/>
            <person name="Kalinowski J."/>
            <person name="Ruckert C."/>
        </authorList>
    </citation>
    <scope>NUCLEOTIDE SEQUENCE</scope>
    <source>
        <strain evidence="4">KCTC 32437</strain>
    </source>
</reference>
<organism evidence="4 5">
    <name type="scientific">Devosia pacifica</name>
    <dbReference type="NCBI Taxonomy" id="1335967"/>
    <lineage>
        <taxon>Bacteria</taxon>
        <taxon>Pseudomonadati</taxon>
        <taxon>Pseudomonadota</taxon>
        <taxon>Alphaproteobacteria</taxon>
        <taxon>Hyphomicrobiales</taxon>
        <taxon>Devosiaceae</taxon>
        <taxon>Devosia</taxon>
    </lineage>
</organism>
<evidence type="ECO:0000313" key="4">
    <source>
        <dbReference type="EMBL" id="GHA10980.1"/>
    </source>
</evidence>
<dbReference type="EMBL" id="BMZE01000001">
    <property type="protein sequence ID" value="GHA10980.1"/>
    <property type="molecule type" value="Genomic_DNA"/>
</dbReference>
<keyword evidence="2" id="KW-0472">Membrane</keyword>